<dbReference type="SMART" id="SM00271">
    <property type="entry name" value="DnaJ"/>
    <property type="match status" value="1"/>
</dbReference>
<feature type="compositionally biased region" description="Pro residues" evidence="1">
    <location>
        <begin position="159"/>
        <end position="195"/>
    </location>
</feature>
<feature type="compositionally biased region" description="Low complexity" evidence="1">
    <location>
        <begin position="149"/>
        <end position="158"/>
    </location>
</feature>
<evidence type="ECO:0000259" key="3">
    <source>
        <dbReference type="PROSITE" id="PS50076"/>
    </source>
</evidence>
<keyword evidence="2" id="KW-0812">Transmembrane</keyword>
<dbReference type="Proteomes" id="UP000599074">
    <property type="component" value="Unassembled WGS sequence"/>
</dbReference>
<name>A0A8J3T7T1_9ACTN</name>
<evidence type="ECO:0000313" key="5">
    <source>
        <dbReference type="Proteomes" id="UP000599074"/>
    </source>
</evidence>
<evidence type="ECO:0000313" key="4">
    <source>
        <dbReference type="EMBL" id="GII20671.1"/>
    </source>
</evidence>
<feature type="compositionally biased region" description="Low complexity" evidence="1">
    <location>
        <begin position="95"/>
        <end position="108"/>
    </location>
</feature>
<dbReference type="EMBL" id="BOON01000002">
    <property type="protein sequence ID" value="GII20671.1"/>
    <property type="molecule type" value="Genomic_DNA"/>
</dbReference>
<dbReference type="PROSITE" id="PS50076">
    <property type="entry name" value="DNAJ_2"/>
    <property type="match status" value="1"/>
</dbReference>
<proteinExistence type="predicted"/>
<evidence type="ECO:0000256" key="2">
    <source>
        <dbReference type="SAM" id="Phobius"/>
    </source>
</evidence>
<dbReference type="SUPFAM" id="SSF46565">
    <property type="entry name" value="Chaperone J-domain"/>
    <property type="match status" value="1"/>
</dbReference>
<keyword evidence="5" id="KW-1185">Reference proteome</keyword>
<dbReference type="InterPro" id="IPR001623">
    <property type="entry name" value="DnaJ_domain"/>
</dbReference>
<dbReference type="AlphaFoldDB" id="A0A8J3T7T1"/>
<feature type="compositionally biased region" description="Low complexity" evidence="1">
    <location>
        <begin position="130"/>
        <end position="141"/>
    </location>
</feature>
<sequence>MSQPSFGELDGHDPYEILQLPWGASDDEVRTARKRLLRRYHPDLPNGDLRRTQLITAAADLLLDAPRRIGYYDLRDEESRRIVFARADAGQAAARAEAEQPAAPSAAGQWADAGPVTAPAEESPGATVGPGRPIRPTFITPRPRRRGRSPSAGRGYRAAPPPYPTEQPRYRPAPPPYPTAPAQPSPGPDVAPAPTPAAASRWNTAAVASVVAIVACLVLVLVISALWE</sequence>
<organism evidence="4 5">
    <name type="scientific">Planosporangium mesophilum</name>
    <dbReference type="NCBI Taxonomy" id="689768"/>
    <lineage>
        <taxon>Bacteria</taxon>
        <taxon>Bacillati</taxon>
        <taxon>Actinomycetota</taxon>
        <taxon>Actinomycetes</taxon>
        <taxon>Micromonosporales</taxon>
        <taxon>Micromonosporaceae</taxon>
        <taxon>Planosporangium</taxon>
    </lineage>
</organism>
<dbReference type="InterPro" id="IPR036869">
    <property type="entry name" value="J_dom_sf"/>
</dbReference>
<dbReference type="CDD" id="cd06257">
    <property type="entry name" value="DnaJ"/>
    <property type="match status" value="1"/>
</dbReference>
<evidence type="ECO:0000256" key="1">
    <source>
        <dbReference type="SAM" id="MobiDB-lite"/>
    </source>
</evidence>
<feature type="domain" description="J" evidence="3">
    <location>
        <begin position="13"/>
        <end position="75"/>
    </location>
</feature>
<protein>
    <recommendedName>
        <fullName evidence="3">J domain-containing protein</fullName>
    </recommendedName>
</protein>
<keyword evidence="2" id="KW-0472">Membrane</keyword>
<accession>A0A8J3T7T1</accession>
<keyword evidence="2" id="KW-1133">Transmembrane helix</keyword>
<comment type="caution">
    <text evidence="4">The sequence shown here is derived from an EMBL/GenBank/DDBJ whole genome shotgun (WGS) entry which is preliminary data.</text>
</comment>
<dbReference type="Gene3D" id="1.10.287.110">
    <property type="entry name" value="DnaJ domain"/>
    <property type="match status" value="1"/>
</dbReference>
<feature type="transmembrane region" description="Helical" evidence="2">
    <location>
        <begin position="205"/>
        <end position="227"/>
    </location>
</feature>
<dbReference type="Pfam" id="PF00226">
    <property type="entry name" value="DnaJ"/>
    <property type="match status" value="1"/>
</dbReference>
<dbReference type="RefSeq" id="WP_168113057.1">
    <property type="nucleotide sequence ID" value="NZ_BOON01000002.1"/>
</dbReference>
<reference evidence="4" key="1">
    <citation type="submission" date="2021-01" db="EMBL/GenBank/DDBJ databases">
        <title>Whole genome shotgun sequence of Planosporangium mesophilum NBRC 109066.</title>
        <authorList>
            <person name="Komaki H."/>
            <person name="Tamura T."/>
        </authorList>
    </citation>
    <scope>NUCLEOTIDE SEQUENCE</scope>
    <source>
        <strain evidence="4">NBRC 109066</strain>
    </source>
</reference>
<feature type="region of interest" description="Disordered" evidence="1">
    <location>
        <begin position="95"/>
        <end position="196"/>
    </location>
</feature>
<gene>
    <name evidence="4" type="ORF">Pme01_02680</name>
</gene>